<dbReference type="Gene3D" id="3.30.2010.20">
    <property type="match status" value="1"/>
</dbReference>
<proteinExistence type="predicted"/>
<evidence type="ECO:0008006" key="3">
    <source>
        <dbReference type="Google" id="ProtNLM"/>
    </source>
</evidence>
<dbReference type="CDD" id="cd12952">
    <property type="entry name" value="MMP_ACEL2062"/>
    <property type="match status" value="1"/>
</dbReference>
<dbReference type="InterPro" id="IPR038555">
    <property type="entry name" value="Zincin_1_sf"/>
</dbReference>
<evidence type="ECO:0000313" key="2">
    <source>
        <dbReference type="EMBL" id="CAJ71045.1"/>
    </source>
</evidence>
<feature type="transmembrane region" description="Helical" evidence="1">
    <location>
        <begin position="125"/>
        <end position="144"/>
    </location>
</feature>
<reference evidence="2" key="1">
    <citation type="journal article" date="2006" name="Nature">
        <title>Deciphering the evolution and metabolism of an anammox bacterium from a community genome.</title>
        <authorList>
            <person name="Strous M."/>
            <person name="Pelletier E."/>
            <person name="Mangenot S."/>
            <person name="Rattei T."/>
            <person name="Lehner A."/>
            <person name="Taylor M.W."/>
            <person name="Horn M."/>
            <person name="Daims H."/>
            <person name="Bartol-Mavel D."/>
            <person name="Wincker P."/>
            <person name="Barbe V."/>
            <person name="Fonknechten N."/>
            <person name="Vallenet D."/>
            <person name="Segurens B."/>
            <person name="Schenowitz-Truong C."/>
            <person name="Medigue C."/>
            <person name="Collingro A."/>
            <person name="Snel B."/>
            <person name="Dutilh B.E."/>
            <person name="OpDenCamp H.J.M."/>
            <person name="vanDerDrift C."/>
            <person name="Cirpus I."/>
            <person name="vanDePas-Schoonen K.T."/>
            <person name="Harhangi H.R."/>
            <person name="vanNiftrik L."/>
            <person name="Schmid M."/>
            <person name="Keltjens J."/>
            <person name="vanDeVossenberg J."/>
            <person name="Kartal B."/>
            <person name="Meier H."/>
            <person name="Frishman D."/>
            <person name="Huynen M.A."/>
            <person name="Mewes H."/>
            <person name="Weissenbach J."/>
            <person name="Jetten M.S.M."/>
            <person name="Wagner M."/>
            <person name="LePaslier D."/>
        </authorList>
    </citation>
    <scope>NUCLEOTIDE SEQUENCE</scope>
</reference>
<organism evidence="2">
    <name type="scientific">Kuenenia stuttgartiensis</name>
    <dbReference type="NCBI Taxonomy" id="174633"/>
    <lineage>
        <taxon>Bacteria</taxon>
        <taxon>Pseudomonadati</taxon>
        <taxon>Planctomycetota</taxon>
        <taxon>Candidatus Brocadiia</taxon>
        <taxon>Candidatus Brocadiales</taxon>
        <taxon>Candidatus Brocadiaceae</taxon>
        <taxon>Candidatus Kuenenia</taxon>
    </lineage>
</organism>
<dbReference type="InterPro" id="IPR010428">
    <property type="entry name" value="Zincin_1"/>
</dbReference>
<dbReference type="EMBL" id="CT573073">
    <property type="protein sequence ID" value="CAJ71045.1"/>
    <property type="molecule type" value="Genomic_DNA"/>
</dbReference>
<reference evidence="2" key="2">
    <citation type="submission" date="2006-01" db="EMBL/GenBank/DDBJ databases">
        <authorList>
            <person name="Genoscope"/>
        </authorList>
    </citation>
    <scope>NUCLEOTIDE SEQUENCE</scope>
</reference>
<dbReference type="Pfam" id="PF06262">
    <property type="entry name" value="Zincin_1"/>
    <property type="match status" value="1"/>
</dbReference>
<accession>Q1PUY8</accession>
<keyword evidence="1" id="KW-0812">Transmembrane</keyword>
<sequence length="288" mass="33031">MWGTLCKILEGNIVFPWENLFFFVNFSSCPSCFVVKRSVCFILYLMVKDDIPLKCFHCGKTHHMEEFCKGSTLQCSRCSKQISPLVFDEVCETDTRGFSALLGFFAIASLLGALGSVMMMHGWNIWVVLSMVGGLLFFVGKVFIIKYKIVDAEEYFFGKVVNEKPHDKGLTHFEQLALDAIKELPQNIKTRLENVSIVVEDRPSTYILEKLKLKPNRMLLGVFQGIPLNKKSVWHSGTLPEKITLFQKNIESVCRSEEEIKQRIKKVVRHEVAHYVGFSEEEIRQLGY</sequence>
<evidence type="ECO:0000256" key="1">
    <source>
        <dbReference type="SAM" id="Phobius"/>
    </source>
</evidence>
<protein>
    <recommendedName>
        <fullName evidence="3">Metallopeptidase family protein</fullName>
    </recommendedName>
</protein>
<dbReference type="AlphaFoldDB" id="Q1PUY8"/>
<feature type="transmembrane region" description="Helical" evidence="1">
    <location>
        <begin position="98"/>
        <end position="119"/>
    </location>
</feature>
<keyword evidence="1" id="KW-1133">Transmembrane helix</keyword>
<dbReference type="SUPFAM" id="SSF55486">
    <property type="entry name" value="Metalloproteases ('zincins'), catalytic domain"/>
    <property type="match status" value="1"/>
</dbReference>
<name>Q1PUY8_KUEST</name>
<gene>
    <name evidence="2" type="ORF">kustc0300</name>
</gene>
<keyword evidence="1" id="KW-0472">Membrane</keyword>